<dbReference type="EMBL" id="JAIVGD010000019">
    <property type="protein sequence ID" value="KAH0748181.1"/>
    <property type="molecule type" value="Genomic_DNA"/>
</dbReference>
<reference evidence="1 2" key="1">
    <citation type="journal article" date="2021" name="bioRxiv">
        <title>Chromosome-scale and haplotype-resolved genome assembly of a tetraploid potato cultivar.</title>
        <authorList>
            <person name="Sun H."/>
            <person name="Jiao W.-B."/>
            <person name="Krause K."/>
            <person name="Campoy J.A."/>
            <person name="Goel M."/>
            <person name="Folz-Donahue K."/>
            <person name="Kukat C."/>
            <person name="Huettel B."/>
            <person name="Schneeberger K."/>
        </authorList>
    </citation>
    <scope>NUCLEOTIDE SEQUENCE [LARGE SCALE GENOMIC DNA]</scope>
    <source>
        <strain evidence="1">SolTubOtavaFocal</strain>
        <tissue evidence="1">Leaves</tissue>
    </source>
</reference>
<gene>
    <name evidence="1" type="ORF">KY290_027413</name>
</gene>
<proteinExistence type="predicted"/>
<protein>
    <submittedName>
        <fullName evidence="1">Uncharacterized protein</fullName>
    </submittedName>
</protein>
<name>A0ABQ7UEW7_SOLTU</name>
<dbReference type="Proteomes" id="UP000826656">
    <property type="component" value="Unassembled WGS sequence"/>
</dbReference>
<organism evidence="1 2">
    <name type="scientific">Solanum tuberosum</name>
    <name type="common">Potato</name>
    <dbReference type="NCBI Taxonomy" id="4113"/>
    <lineage>
        <taxon>Eukaryota</taxon>
        <taxon>Viridiplantae</taxon>
        <taxon>Streptophyta</taxon>
        <taxon>Embryophyta</taxon>
        <taxon>Tracheophyta</taxon>
        <taxon>Spermatophyta</taxon>
        <taxon>Magnoliopsida</taxon>
        <taxon>eudicotyledons</taxon>
        <taxon>Gunneridae</taxon>
        <taxon>Pentapetalae</taxon>
        <taxon>asterids</taxon>
        <taxon>lamiids</taxon>
        <taxon>Solanales</taxon>
        <taxon>Solanaceae</taxon>
        <taxon>Solanoideae</taxon>
        <taxon>Solaneae</taxon>
        <taxon>Solanum</taxon>
    </lineage>
</organism>
<comment type="caution">
    <text evidence="1">The sequence shown here is derived from an EMBL/GenBank/DDBJ whole genome shotgun (WGS) entry which is preliminary data.</text>
</comment>
<accession>A0ABQ7UEW7</accession>
<evidence type="ECO:0000313" key="1">
    <source>
        <dbReference type="EMBL" id="KAH0748181.1"/>
    </source>
</evidence>
<keyword evidence="2" id="KW-1185">Reference proteome</keyword>
<evidence type="ECO:0000313" key="2">
    <source>
        <dbReference type="Proteomes" id="UP000826656"/>
    </source>
</evidence>
<sequence length="85" mass="9700">MKDNNNEGRKTRNWKRIARQVGCSVSLKKDTSNATLDKGAVLAECMQYIREKRKGDTELLSGIQTKKNQIVVEREANPKWLPSPQ</sequence>